<gene>
    <name evidence="1" type="ORF">AMETH_0972</name>
</gene>
<dbReference type="PATRIC" id="fig|1068978.7.peg.1017"/>
<evidence type="ECO:0000313" key="2">
    <source>
        <dbReference type="Proteomes" id="UP000062973"/>
    </source>
</evidence>
<reference evidence="1 2" key="1">
    <citation type="submission" date="2014-07" db="EMBL/GenBank/DDBJ databases">
        <title>Whole Genome Sequence of the Amycolatopsis methanolica 239.</title>
        <authorList>
            <person name="Tang B."/>
        </authorList>
    </citation>
    <scope>NUCLEOTIDE SEQUENCE [LARGE SCALE GENOMIC DNA]</scope>
    <source>
        <strain evidence="1 2">239</strain>
    </source>
</reference>
<dbReference type="InterPro" id="IPR010985">
    <property type="entry name" value="Ribbon_hlx_hlx"/>
</dbReference>
<dbReference type="HOGENOM" id="CLU_2285518_0_0_11"/>
<dbReference type="SUPFAM" id="SSF47598">
    <property type="entry name" value="Ribbon-helix-helix"/>
    <property type="match status" value="1"/>
</dbReference>
<name>A0A076MJY3_AMYME</name>
<accession>A0A076MJY3</accession>
<organism evidence="1 2">
    <name type="scientific">Amycolatopsis methanolica 239</name>
    <dbReference type="NCBI Taxonomy" id="1068978"/>
    <lineage>
        <taxon>Bacteria</taxon>
        <taxon>Bacillati</taxon>
        <taxon>Actinomycetota</taxon>
        <taxon>Actinomycetes</taxon>
        <taxon>Pseudonocardiales</taxon>
        <taxon>Pseudonocardiaceae</taxon>
        <taxon>Amycolatopsis</taxon>
        <taxon>Amycolatopsis methanolica group</taxon>
    </lineage>
</organism>
<dbReference type="Proteomes" id="UP000062973">
    <property type="component" value="Chromosome"/>
</dbReference>
<keyword evidence="2" id="KW-1185">Reference proteome</keyword>
<dbReference type="STRING" id="1068978.AMETH_0972"/>
<evidence type="ECO:0000313" key="1">
    <source>
        <dbReference type="EMBL" id="AIJ21064.1"/>
    </source>
</evidence>
<proteinExistence type="predicted"/>
<dbReference type="EMBL" id="CP009110">
    <property type="protein sequence ID" value="AIJ21064.1"/>
    <property type="molecule type" value="Genomic_DNA"/>
</dbReference>
<dbReference type="AlphaFoldDB" id="A0A076MJY3"/>
<sequence length="101" mass="11157">MSQVSWRAADELVHRVRQAAAQRGESMNEFITRVLDAATDPDLAGDENARLRERLRRAGLLWEPETPTTRPDPAAVTAAARRAAASGPLAADLIREERGRR</sequence>
<dbReference type="RefSeq" id="WP_017986929.1">
    <property type="nucleotide sequence ID" value="NZ_AQUL01000001.1"/>
</dbReference>
<dbReference type="GO" id="GO:0006355">
    <property type="term" value="P:regulation of DNA-templated transcription"/>
    <property type="evidence" value="ECO:0007669"/>
    <property type="project" value="InterPro"/>
</dbReference>
<dbReference type="KEGG" id="amq:AMETH_0972"/>
<protein>
    <submittedName>
        <fullName evidence="1">Uncharacterized protein</fullName>
    </submittedName>
</protein>